<dbReference type="RefSeq" id="WP_301127245.1">
    <property type="nucleotide sequence ID" value="NZ_JAUHPV010000003.1"/>
</dbReference>
<feature type="transmembrane region" description="Helical" evidence="1">
    <location>
        <begin position="41"/>
        <end position="60"/>
    </location>
</feature>
<name>A0ABT8G096_9MICO</name>
<accession>A0ABT8G096</accession>
<dbReference type="EMBL" id="JAUHPV010000003">
    <property type="protein sequence ID" value="MDN4472566.1"/>
    <property type="molecule type" value="Genomic_DNA"/>
</dbReference>
<feature type="transmembrane region" description="Helical" evidence="1">
    <location>
        <begin position="12"/>
        <end position="35"/>
    </location>
</feature>
<sequence length="93" mass="9923">MSHLKRGADEIIQGLLLAFVGAPLIYAVIAIVSMFVQPSLVTVGVILGLGLLAVGLLRALQGTRYFLRNLETAALVRALGADEVVRRDSAHEL</sequence>
<proteinExistence type="predicted"/>
<keyword evidence="3" id="KW-1185">Reference proteome</keyword>
<organism evidence="2 3">
    <name type="scientific">Demequina zhanjiangensis</name>
    <dbReference type="NCBI Taxonomy" id="3051659"/>
    <lineage>
        <taxon>Bacteria</taxon>
        <taxon>Bacillati</taxon>
        <taxon>Actinomycetota</taxon>
        <taxon>Actinomycetes</taxon>
        <taxon>Micrococcales</taxon>
        <taxon>Demequinaceae</taxon>
        <taxon>Demequina</taxon>
    </lineage>
</organism>
<evidence type="ECO:0000313" key="2">
    <source>
        <dbReference type="EMBL" id="MDN4472566.1"/>
    </source>
</evidence>
<keyword evidence="1" id="KW-1133">Transmembrane helix</keyword>
<dbReference type="Proteomes" id="UP001172738">
    <property type="component" value="Unassembled WGS sequence"/>
</dbReference>
<keyword evidence="1" id="KW-0472">Membrane</keyword>
<comment type="caution">
    <text evidence="2">The sequence shown here is derived from an EMBL/GenBank/DDBJ whole genome shotgun (WGS) entry which is preliminary data.</text>
</comment>
<keyword evidence="1" id="KW-0812">Transmembrane</keyword>
<gene>
    <name evidence="2" type="ORF">QQX04_06125</name>
</gene>
<reference evidence="2" key="1">
    <citation type="submission" date="2023-06" db="EMBL/GenBank/DDBJ databases">
        <title>SYSU T00b26.</title>
        <authorList>
            <person name="Gao L."/>
            <person name="Fang B.-Z."/>
            <person name="Li W.-J."/>
        </authorList>
    </citation>
    <scope>NUCLEOTIDE SEQUENCE</scope>
    <source>
        <strain evidence="2">SYSU T00b26</strain>
    </source>
</reference>
<evidence type="ECO:0000256" key="1">
    <source>
        <dbReference type="SAM" id="Phobius"/>
    </source>
</evidence>
<evidence type="ECO:0008006" key="4">
    <source>
        <dbReference type="Google" id="ProtNLM"/>
    </source>
</evidence>
<evidence type="ECO:0000313" key="3">
    <source>
        <dbReference type="Proteomes" id="UP001172738"/>
    </source>
</evidence>
<protein>
    <recommendedName>
        <fullName evidence="4">ABC transmembrane type-1 domain-containing protein</fullName>
    </recommendedName>
</protein>